<dbReference type="SMART" id="SM00028">
    <property type="entry name" value="TPR"/>
    <property type="match status" value="4"/>
</dbReference>
<comment type="similarity">
    <text evidence="2">Belongs to the ubiquitin-activating E1 family.</text>
</comment>
<dbReference type="InterPro" id="IPR045886">
    <property type="entry name" value="ThiF/MoeB/HesA"/>
</dbReference>
<dbReference type="InterPro" id="IPR000011">
    <property type="entry name" value="UBQ/SUMO-activ_enz_E1-like"/>
</dbReference>
<evidence type="ECO:0000259" key="7">
    <source>
        <dbReference type="SMART" id="SM00985"/>
    </source>
</evidence>
<dbReference type="Proteomes" id="UP000009168">
    <property type="component" value="Unassembled WGS sequence"/>
</dbReference>
<evidence type="ECO:0000256" key="5">
    <source>
        <dbReference type="SAM" id="Coils"/>
    </source>
</evidence>
<feature type="compositionally biased region" description="Low complexity" evidence="6">
    <location>
        <begin position="1075"/>
        <end position="1084"/>
    </location>
</feature>
<feature type="repeat" description="TPR" evidence="4">
    <location>
        <begin position="1406"/>
        <end position="1439"/>
    </location>
</feature>
<dbReference type="Gene3D" id="3.50.50.80">
    <property type="entry name" value="Ubiquitin-activating enzyme E1, inactive adenylation domain, subdomain 1"/>
    <property type="match status" value="1"/>
</dbReference>
<dbReference type="GO" id="GO:0019948">
    <property type="term" value="F:SUMO activating enzyme activity"/>
    <property type="evidence" value="ECO:0007669"/>
    <property type="project" value="TreeGrafter"/>
</dbReference>
<reference evidence="9" key="1">
    <citation type="journal article" date="2006" name="PLoS Biol.">
        <title>Macronuclear genome sequence of the ciliate Tetrahymena thermophila, a model eukaryote.</title>
        <authorList>
            <person name="Eisen J.A."/>
            <person name="Coyne R.S."/>
            <person name="Wu M."/>
            <person name="Wu D."/>
            <person name="Thiagarajan M."/>
            <person name="Wortman J.R."/>
            <person name="Badger J.H."/>
            <person name="Ren Q."/>
            <person name="Amedeo P."/>
            <person name="Jones K.M."/>
            <person name="Tallon L.J."/>
            <person name="Delcher A.L."/>
            <person name="Salzberg S.L."/>
            <person name="Silva J.C."/>
            <person name="Haas B.J."/>
            <person name="Majoros W.H."/>
            <person name="Farzad M."/>
            <person name="Carlton J.M."/>
            <person name="Smith R.K. Jr."/>
            <person name="Garg J."/>
            <person name="Pearlman R.E."/>
            <person name="Karrer K.M."/>
            <person name="Sun L."/>
            <person name="Manning G."/>
            <person name="Elde N.C."/>
            <person name="Turkewitz A.P."/>
            <person name="Asai D.J."/>
            <person name="Wilkes D.E."/>
            <person name="Wang Y."/>
            <person name="Cai H."/>
            <person name="Collins K."/>
            <person name="Stewart B.A."/>
            <person name="Lee S.R."/>
            <person name="Wilamowska K."/>
            <person name="Weinberg Z."/>
            <person name="Ruzzo W.L."/>
            <person name="Wloga D."/>
            <person name="Gaertig J."/>
            <person name="Frankel J."/>
            <person name="Tsao C.-C."/>
            <person name="Gorovsky M.A."/>
            <person name="Keeling P.J."/>
            <person name="Waller R.F."/>
            <person name="Patron N.J."/>
            <person name="Cherry J.M."/>
            <person name="Stover N.A."/>
            <person name="Krieger C.J."/>
            <person name="del Toro C."/>
            <person name="Ryder H.F."/>
            <person name="Williamson S.C."/>
            <person name="Barbeau R.A."/>
            <person name="Hamilton E.P."/>
            <person name="Orias E."/>
        </authorList>
    </citation>
    <scope>NUCLEOTIDE SEQUENCE [LARGE SCALE GENOMIC DNA]</scope>
    <source>
        <strain evidence="9">SB210</strain>
    </source>
</reference>
<dbReference type="GO" id="GO:0016567">
    <property type="term" value="P:protein ubiquitination"/>
    <property type="evidence" value="ECO:0007669"/>
    <property type="project" value="UniProtKB-UniPathway"/>
</dbReference>
<dbReference type="FunFam" id="3.50.50.80:FF:000005">
    <property type="entry name" value="Ubiquitin-activating enzyme E1"/>
    <property type="match status" value="1"/>
</dbReference>
<dbReference type="eggNOG" id="KOG1840">
    <property type="taxonomic scope" value="Eukaryota"/>
</dbReference>
<dbReference type="Gene3D" id="1.10.10.2660">
    <property type="entry name" value="Ubiquitin-activating enzyme E1, SCCH domain"/>
    <property type="match status" value="1"/>
</dbReference>
<dbReference type="Pfam" id="PF13424">
    <property type="entry name" value="TPR_12"/>
    <property type="match status" value="1"/>
</dbReference>
<evidence type="ECO:0000256" key="3">
    <source>
        <dbReference type="ARBA" id="ARBA00022598"/>
    </source>
</evidence>
<accession>A4VDU7</accession>
<dbReference type="InterPro" id="IPR042063">
    <property type="entry name" value="Ubi_acti_E1_SCCH"/>
</dbReference>
<dbReference type="InterPro" id="IPR011990">
    <property type="entry name" value="TPR-like_helical_dom_sf"/>
</dbReference>
<dbReference type="KEGG" id="tet:TTHERM_00125358"/>
<dbReference type="InParanoid" id="A4VDU7"/>
<dbReference type="InterPro" id="IPR042302">
    <property type="entry name" value="E1_FCCH_sf"/>
</dbReference>
<dbReference type="InterPro" id="IPR018075">
    <property type="entry name" value="UBQ-activ_enz_E1"/>
</dbReference>
<evidence type="ECO:0000313" key="8">
    <source>
        <dbReference type="EMBL" id="EDK31713.2"/>
    </source>
</evidence>
<dbReference type="FunFam" id="2.40.30.180:FF:000002">
    <property type="entry name" value="Ubiquitin-activating enzyme E1 2"/>
    <property type="match status" value="1"/>
</dbReference>
<dbReference type="Gene3D" id="2.40.30.180">
    <property type="entry name" value="Ubiquitin-activating enzyme E1, FCCH domain"/>
    <property type="match status" value="1"/>
</dbReference>
<dbReference type="Gene3D" id="3.40.50.12550">
    <property type="entry name" value="Ubiquitin-activating enzyme E1, inactive adenylation domain, subdomain 2"/>
    <property type="match status" value="1"/>
</dbReference>
<dbReference type="Pfam" id="PF09358">
    <property type="entry name" value="E1_UFD"/>
    <property type="match status" value="1"/>
</dbReference>
<feature type="repeat" description="TPR" evidence="4">
    <location>
        <begin position="1364"/>
        <end position="1397"/>
    </location>
</feature>
<evidence type="ECO:0000313" key="9">
    <source>
        <dbReference type="Proteomes" id="UP000009168"/>
    </source>
</evidence>
<keyword evidence="9" id="KW-1185">Reference proteome</keyword>
<organism evidence="8 9">
    <name type="scientific">Tetrahymena thermophila (strain SB210)</name>
    <dbReference type="NCBI Taxonomy" id="312017"/>
    <lineage>
        <taxon>Eukaryota</taxon>
        <taxon>Sar</taxon>
        <taxon>Alveolata</taxon>
        <taxon>Ciliophora</taxon>
        <taxon>Intramacronucleata</taxon>
        <taxon>Oligohymenophorea</taxon>
        <taxon>Hymenostomatida</taxon>
        <taxon>Tetrahymenina</taxon>
        <taxon>Tetrahymenidae</taxon>
        <taxon>Tetrahymena</taxon>
    </lineage>
</organism>
<dbReference type="Pfam" id="PF13374">
    <property type="entry name" value="TPR_10"/>
    <property type="match status" value="1"/>
</dbReference>
<dbReference type="NCBIfam" id="TIGR01408">
    <property type="entry name" value="Ube1"/>
    <property type="match status" value="1"/>
</dbReference>
<evidence type="ECO:0000256" key="6">
    <source>
        <dbReference type="SAM" id="MobiDB-lite"/>
    </source>
</evidence>
<dbReference type="GeneID" id="7841030"/>
<dbReference type="InterPro" id="IPR035985">
    <property type="entry name" value="Ubiquitin-activating_enz"/>
</dbReference>
<dbReference type="InterPro" id="IPR042449">
    <property type="entry name" value="Ub-E1_IAD_1"/>
</dbReference>
<dbReference type="STRING" id="312017.A4VDU7"/>
<keyword evidence="4" id="KW-0802">TPR repeat</keyword>
<dbReference type="Gene3D" id="3.40.50.720">
    <property type="entry name" value="NAD(P)-binding Rossmann-like Domain"/>
    <property type="match status" value="1"/>
</dbReference>
<dbReference type="PROSITE" id="PS50005">
    <property type="entry name" value="TPR"/>
    <property type="match status" value="2"/>
</dbReference>
<evidence type="ECO:0000256" key="4">
    <source>
        <dbReference type="PROSITE-ProRule" id="PRU00339"/>
    </source>
</evidence>
<dbReference type="SUPFAM" id="SSF69572">
    <property type="entry name" value="Activating enzymes of the ubiquitin-like proteins"/>
    <property type="match status" value="2"/>
</dbReference>
<dbReference type="InterPro" id="IPR019572">
    <property type="entry name" value="UBA_E1_SCCH"/>
</dbReference>
<comment type="pathway">
    <text evidence="1">Protein modification; protein ubiquitination.</text>
</comment>
<sequence>MEGEVKQKEEAKQIQLLLPPVPKEVSLDENLLSRQLAVYGKEFQGKLSQTNVFIYGMRGVGVEVAKNIILANPHVVKIYDKNICTIQDMGSNFYISEYDIKSQKTRAKACLPHLKQLNSNVHVLDYDGEINEVLLSEFNVVVFTDYYNREKLIAWNKMCRAKNIGFIYAGLLGLYGFCFVDFGEDHKILDPNGEEPKQAIISSITNDKAAVVTLLETNQKKSHGFEDGDYVIFKEVEGMDEMNIQEPTQVKILSKYCLEIQVDTTEFMPYTGRGLIEQVKVPIPFGFRNLEESLRVGYGLNNDRFQSVDCGKEGKQEQLHAILQGVLAYASKHNEQLPEFKNEDQVSAVQQQIDILNNLYKKTQNSLIVSDLDQNLLRQICYFSHYQIAPLTSFWGGIIAQEIVKFTGKFTPLSQWLHIHNFDLLPEAHLRNPNVNRILTNTRYDDYVMIFGRDFIDKILTQRVLIVGAGALGCEFTKMFALMGIACHKKGFVHIADNDSIEISNLNRQFLFQREDIGKSKSLVASVKGKQINNSFNIKSHKLVLDTSTENMFDDNFWMNLDFVVNAVDNVKARQYIDKQCVWYNKVLFESGTMGVKCNSQVIIPHLTQSYTDTRDPEEESIPICTLKNSPYLIEHCIQWAIDYFEGTFVKSIKEIQEFVKNPLKYIQKNQSELMPQRSSEFQNKLEWIKKLLQIYNNPTYQECLHLAKQLFEEVHNNQIAQLLFNLPLDTKDQYGSPYWSGQKRPPQVIPYDSNDELHVEWVQSCANIFAKAFNIQICKDPKEIAKISNQLKVETFIPKKLNINEIEQNQAEQVNLDESEIKCNLLIEQIKNELPKKLVDLKQVEFEKDDPTNYHIEMVSAISNLRARNYKIKEVEKMKVKVIAGKIIPALATTTAMIVGTVGIEIIKYIMQKPITAMRNTFMNLALPLWVFCDPVEPYKNNDTDYDLEYLGPVKAIPKGFTKWDFIIINGPMRVSEFRDYFLEHYDVIINKIYYENKFLFDQNEQDAQQHEQMDIQDLFELVFENKIPEYKQYLKFGIYASDRKGNECKMPFVKYSYKGETLKTESDLLSESASEALEQAEQNMKPKSNLSPSKQKRLEQYLEDQIKEFLNQLIIDALKERPHSFLKFSYEWLQLYKNNQYYIPQQIHQASDLSPQELELQMKEYLRDHVDIYIEELVFDLITKRPPQPLDFAIKWFFQKHKDDRLHIIKEQQEAPGEEPIVIEFKSSSVEEFESYNQEYEESRLKLQELENKQEEEEKQKQKKSDKVLENHQIELAQHYEQYGLICMKFNKTQEAITYLKKSLFTIIKFEDKANSMEASRINFNLAELFDRQQQYIEAFRFYKEALWLQEQILGEDRIESVEILQRIGLILQKHRKYNSALQNFQKSYNIMKNNFNYECPQVINPLINLANCLLNLRKFDDALTYYKKVLRMYERNNQMEETVENVSFLYNMSLAAENCRFFSDAINLMNEALDMVQICSPKNNSILNKINDRIRQLHQLYDSISK</sequence>
<dbReference type="GO" id="GO:0005737">
    <property type="term" value="C:cytoplasm"/>
    <property type="evidence" value="ECO:0007669"/>
    <property type="project" value="TreeGrafter"/>
</dbReference>
<evidence type="ECO:0000256" key="1">
    <source>
        <dbReference type="ARBA" id="ARBA00004906"/>
    </source>
</evidence>
<dbReference type="GO" id="GO:0031510">
    <property type="term" value="C:SUMO activating enzyme complex"/>
    <property type="evidence" value="ECO:0007669"/>
    <property type="project" value="TreeGrafter"/>
</dbReference>
<dbReference type="Pfam" id="PF16190">
    <property type="entry name" value="E1_FCCH"/>
    <property type="match status" value="1"/>
</dbReference>
<feature type="region of interest" description="Disordered" evidence="6">
    <location>
        <begin position="1075"/>
        <end position="1096"/>
    </location>
</feature>
<dbReference type="InterPro" id="IPR019734">
    <property type="entry name" value="TPR_rpt"/>
</dbReference>
<dbReference type="PANTHER" id="PTHR10953:SF4">
    <property type="entry name" value="UBIQUITIN-ACTIVATING ENZYME E1 C-TERMINAL DOMAIN-CONTAINING PROTEIN"/>
    <property type="match status" value="1"/>
</dbReference>
<dbReference type="SUPFAM" id="SSF48452">
    <property type="entry name" value="TPR-like"/>
    <property type="match status" value="1"/>
</dbReference>
<dbReference type="FunCoup" id="A4VDU7">
    <property type="interactions" value="424"/>
</dbReference>
<feature type="domain" description="Ubiquitin-activating enzyme E1 C-terminal" evidence="7">
    <location>
        <begin position="919"/>
        <end position="1055"/>
    </location>
</feature>
<dbReference type="SMART" id="SM00985">
    <property type="entry name" value="UBA_e1_C"/>
    <property type="match status" value="1"/>
</dbReference>
<feature type="coiled-coil region" evidence="5">
    <location>
        <begin position="1235"/>
        <end position="1269"/>
    </location>
</feature>
<name>A4VDU7_TETTS</name>
<dbReference type="InterPro" id="IPR000594">
    <property type="entry name" value="ThiF_NAD_FAD-bd"/>
</dbReference>
<keyword evidence="3" id="KW-0436">Ligase</keyword>
<dbReference type="InterPro" id="IPR038252">
    <property type="entry name" value="UBA_E1_C_sf"/>
</dbReference>
<dbReference type="GO" id="GO:0016925">
    <property type="term" value="P:protein sumoylation"/>
    <property type="evidence" value="ECO:0007669"/>
    <property type="project" value="TreeGrafter"/>
</dbReference>
<proteinExistence type="inferred from homology"/>
<evidence type="ECO:0000256" key="2">
    <source>
        <dbReference type="ARBA" id="ARBA00005673"/>
    </source>
</evidence>
<dbReference type="Gene3D" id="1.25.40.10">
    <property type="entry name" value="Tetratricopeptide repeat domain"/>
    <property type="match status" value="1"/>
</dbReference>
<dbReference type="InterPro" id="IPR018965">
    <property type="entry name" value="Ub-activating_enz_E1_C"/>
</dbReference>
<dbReference type="Pfam" id="PF10585">
    <property type="entry name" value="UBA_E1_SCCH"/>
    <property type="match status" value="1"/>
</dbReference>
<dbReference type="HOGENOM" id="CLU_002556_0_0_1"/>
<dbReference type="InterPro" id="IPR032418">
    <property type="entry name" value="E1_FCCH"/>
</dbReference>
<dbReference type="PANTHER" id="PTHR10953">
    <property type="entry name" value="UBIQUITIN-ACTIVATING ENZYME E1"/>
    <property type="match status" value="1"/>
</dbReference>
<dbReference type="eggNOG" id="KOG2012">
    <property type="taxonomic scope" value="Eukaryota"/>
</dbReference>
<dbReference type="Gene3D" id="3.10.290.60">
    <property type="entry name" value="Ubiquitin-activating enzyme E1, UFD domain"/>
    <property type="match status" value="1"/>
</dbReference>
<dbReference type="EMBL" id="GG662699">
    <property type="protein sequence ID" value="EDK31713.2"/>
    <property type="molecule type" value="Genomic_DNA"/>
</dbReference>
<dbReference type="Pfam" id="PF00899">
    <property type="entry name" value="ThiF"/>
    <property type="match status" value="1"/>
</dbReference>
<dbReference type="UniPathway" id="UPA00143"/>
<dbReference type="OrthoDB" id="10252231at2759"/>
<gene>
    <name evidence="8" type="ORF">TTHERM_00125358</name>
</gene>
<protein>
    <submittedName>
        <fullName evidence="8">Ubiquitin-activating enzyme E1, putative</fullName>
    </submittedName>
</protein>
<dbReference type="RefSeq" id="XP_001470805.2">
    <property type="nucleotide sequence ID" value="XM_001470755.2"/>
</dbReference>
<keyword evidence="5" id="KW-0175">Coiled coil</keyword>
<dbReference type="PRINTS" id="PR01849">
    <property type="entry name" value="UBIQUITINACT"/>
</dbReference>